<protein>
    <recommendedName>
        <fullName evidence="7">Hydroxyacylglutathione hydrolase</fullName>
        <ecNumber evidence="7">3.1.2.6</ecNumber>
    </recommendedName>
    <alternativeName>
        <fullName evidence="7">Glyoxalase II</fullName>
        <shortName evidence="7">Glx II</shortName>
    </alternativeName>
</protein>
<evidence type="ECO:0000256" key="2">
    <source>
        <dbReference type="ARBA" id="ARBA00004963"/>
    </source>
</evidence>
<dbReference type="Pfam" id="PF00753">
    <property type="entry name" value="Lactamase_B"/>
    <property type="match status" value="1"/>
</dbReference>
<comment type="subunit">
    <text evidence="7">Monomer.</text>
</comment>
<evidence type="ECO:0000256" key="7">
    <source>
        <dbReference type="HAMAP-Rule" id="MF_01374"/>
    </source>
</evidence>
<evidence type="ECO:0000256" key="6">
    <source>
        <dbReference type="ARBA" id="ARBA00022833"/>
    </source>
</evidence>
<name>A0A1G5DGK7_9RHOB</name>
<dbReference type="InterPro" id="IPR001279">
    <property type="entry name" value="Metallo-B-lactamas"/>
</dbReference>
<feature type="domain" description="Metallo-beta-lactamase" evidence="8">
    <location>
        <begin position="23"/>
        <end position="179"/>
    </location>
</feature>
<dbReference type="SUPFAM" id="SSF56281">
    <property type="entry name" value="Metallo-hydrolase/oxidoreductase"/>
    <property type="match status" value="1"/>
</dbReference>
<gene>
    <name evidence="7" type="primary">gloB</name>
    <name evidence="9" type="ORF">SAMN05660710_00794</name>
</gene>
<dbReference type="GO" id="GO:0019243">
    <property type="term" value="P:methylglyoxal catabolic process to D-lactate via S-lactoyl-glutathione"/>
    <property type="evidence" value="ECO:0007669"/>
    <property type="project" value="UniProtKB-UniRule"/>
</dbReference>
<feature type="binding site" evidence="7">
    <location>
        <position position="69"/>
    </location>
    <ligand>
        <name>Zn(2+)</name>
        <dbReference type="ChEBI" id="CHEBI:29105"/>
        <label>2</label>
    </ligand>
</feature>
<comment type="pathway">
    <text evidence="2 7">Secondary metabolite metabolism; methylglyoxal degradation; (R)-lactate from methylglyoxal: step 2/2.</text>
</comment>
<dbReference type="EC" id="3.1.2.6" evidence="7"/>
<evidence type="ECO:0000256" key="5">
    <source>
        <dbReference type="ARBA" id="ARBA00022801"/>
    </source>
</evidence>
<feature type="binding site" evidence="7">
    <location>
        <position position="141"/>
    </location>
    <ligand>
        <name>Zn(2+)</name>
        <dbReference type="ChEBI" id="CHEBI:29105"/>
        <label>1</label>
    </ligand>
</feature>
<dbReference type="InterPro" id="IPR036866">
    <property type="entry name" value="RibonucZ/Hydroxyglut_hydro"/>
</dbReference>
<dbReference type="STRING" id="336292.SAMN05660710_00794"/>
<proteinExistence type="inferred from homology"/>
<feature type="binding site" evidence="7">
    <location>
        <position position="66"/>
    </location>
    <ligand>
        <name>Zn(2+)</name>
        <dbReference type="ChEBI" id="CHEBI:29105"/>
        <label>1</label>
    </ligand>
</feature>
<dbReference type="UniPathway" id="UPA00619">
    <property type="reaction ID" value="UER00676"/>
</dbReference>
<feature type="binding site" evidence="7">
    <location>
        <position position="122"/>
    </location>
    <ligand>
        <name>Zn(2+)</name>
        <dbReference type="ChEBI" id="CHEBI:29105"/>
        <label>1</label>
    </ligand>
</feature>
<comment type="catalytic activity">
    <reaction evidence="1 7">
        <text>an S-(2-hydroxyacyl)glutathione + H2O = a 2-hydroxy carboxylate + glutathione + H(+)</text>
        <dbReference type="Rhea" id="RHEA:21864"/>
        <dbReference type="ChEBI" id="CHEBI:15377"/>
        <dbReference type="ChEBI" id="CHEBI:15378"/>
        <dbReference type="ChEBI" id="CHEBI:57925"/>
        <dbReference type="ChEBI" id="CHEBI:58896"/>
        <dbReference type="ChEBI" id="CHEBI:71261"/>
        <dbReference type="EC" id="3.1.2.6"/>
    </reaction>
</comment>
<evidence type="ECO:0000256" key="3">
    <source>
        <dbReference type="ARBA" id="ARBA00006759"/>
    </source>
</evidence>
<evidence type="ECO:0000256" key="4">
    <source>
        <dbReference type="ARBA" id="ARBA00022723"/>
    </source>
</evidence>
<evidence type="ECO:0000313" key="10">
    <source>
        <dbReference type="Proteomes" id="UP000199502"/>
    </source>
</evidence>
<dbReference type="InterPro" id="IPR050110">
    <property type="entry name" value="Glyoxalase_II_hydrolase"/>
</dbReference>
<keyword evidence="10" id="KW-1185">Reference proteome</keyword>
<comment type="function">
    <text evidence="7">Thiolesterase that catalyzes the hydrolysis of S-D-lactoyl-glutathione to form glutathione and D-lactic acid.</text>
</comment>
<dbReference type="Proteomes" id="UP000199502">
    <property type="component" value="Unassembled WGS sequence"/>
</dbReference>
<dbReference type="OrthoDB" id="9802248at2"/>
<dbReference type="CDD" id="cd07723">
    <property type="entry name" value="hydroxyacylglutathione_hydrolase_MBL-fold"/>
    <property type="match status" value="1"/>
</dbReference>
<dbReference type="HAMAP" id="MF_01374">
    <property type="entry name" value="Glyoxalase_2"/>
    <property type="match status" value="1"/>
</dbReference>
<feature type="binding site" evidence="7">
    <location>
        <position position="141"/>
    </location>
    <ligand>
        <name>Zn(2+)</name>
        <dbReference type="ChEBI" id="CHEBI:29105"/>
        <label>2</label>
    </ligand>
</feature>
<keyword evidence="4 7" id="KW-0479">Metal-binding</keyword>
<feature type="binding site" evidence="7">
    <location>
        <position position="179"/>
    </location>
    <ligand>
        <name>Zn(2+)</name>
        <dbReference type="ChEBI" id="CHEBI:29105"/>
        <label>2</label>
    </ligand>
</feature>
<dbReference type="Pfam" id="PF16123">
    <property type="entry name" value="HAGH_C"/>
    <property type="match status" value="1"/>
</dbReference>
<reference evidence="9 10" key="1">
    <citation type="submission" date="2016-10" db="EMBL/GenBank/DDBJ databases">
        <authorList>
            <person name="de Groot N.N."/>
        </authorList>
    </citation>
    <scope>NUCLEOTIDE SEQUENCE [LARGE SCALE GENOMIC DNA]</scope>
    <source>
        <strain evidence="9 10">CGMCC 1.8925</strain>
    </source>
</reference>
<keyword evidence="5 7" id="KW-0378">Hydrolase</keyword>
<dbReference type="EMBL" id="FMVT01000002">
    <property type="protein sequence ID" value="SCY13694.1"/>
    <property type="molecule type" value="Genomic_DNA"/>
</dbReference>
<dbReference type="InterPro" id="IPR017782">
    <property type="entry name" value="Hydroxyacylglutathione_Hdrlase"/>
</dbReference>
<dbReference type="RefSeq" id="WP_090740496.1">
    <property type="nucleotide sequence ID" value="NZ_FMVT01000002.1"/>
</dbReference>
<dbReference type="PIRSF" id="PIRSF005457">
    <property type="entry name" value="Glx"/>
    <property type="match status" value="1"/>
</dbReference>
<comment type="cofactor">
    <cofactor evidence="7">
        <name>Zn(2+)</name>
        <dbReference type="ChEBI" id="CHEBI:29105"/>
    </cofactor>
    <text evidence="7">Binds 2 Zn(2+) ions per subunit.</text>
</comment>
<accession>A0A1G5DGK7</accession>
<sequence length="258" mass="27288">MPVENAPLTAPTLELVTLRCLADNYAYLLHGAAGTVLIDAPEAEPILTELEARGWRLDAILLTHHHDDHIQAVPQIVAATGARVIGAAADADRLPPLDLAVAPGEPLEVLGEPVAVIDVPGHTIGHVAFHFPNSGYAFTADSLMALGCGRLFEGDAPTMWQSLMRLDALPGSTLICSGHDYCKGNGAFALSVDPDNPALHARLEAIAAARQPCAPATLEEERATNPFLRAAALRESLGMIGASDAEVFARLRQMKDAF</sequence>
<feature type="binding site" evidence="7">
    <location>
        <position position="64"/>
    </location>
    <ligand>
        <name>Zn(2+)</name>
        <dbReference type="ChEBI" id="CHEBI:29105"/>
        <label>1</label>
    </ligand>
</feature>
<dbReference type="PANTHER" id="PTHR43705:SF1">
    <property type="entry name" value="HYDROXYACYLGLUTATHIONE HYDROLASE GLOB"/>
    <property type="match status" value="1"/>
</dbReference>
<dbReference type="InterPro" id="IPR035680">
    <property type="entry name" value="Clx_II_MBL"/>
</dbReference>
<evidence type="ECO:0000259" key="8">
    <source>
        <dbReference type="SMART" id="SM00849"/>
    </source>
</evidence>
<dbReference type="AlphaFoldDB" id="A0A1G5DGK7"/>
<dbReference type="GO" id="GO:0004416">
    <property type="term" value="F:hydroxyacylglutathione hydrolase activity"/>
    <property type="evidence" value="ECO:0007669"/>
    <property type="project" value="UniProtKB-UniRule"/>
</dbReference>
<evidence type="ECO:0000313" key="9">
    <source>
        <dbReference type="EMBL" id="SCY13694.1"/>
    </source>
</evidence>
<dbReference type="SMART" id="SM00849">
    <property type="entry name" value="Lactamase_B"/>
    <property type="match status" value="1"/>
</dbReference>
<evidence type="ECO:0000256" key="1">
    <source>
        <dbReference type="ARBA" id="ARBA00001623"/>
    </source>
</evidence>
<dbReference type="PANTHER" id="PTHR43705">
    <property type="entry name" value="HYDROXYACYLGLUTATHIONE HYDROLASE"/>
    <property type="match status" value="1"/>
</dbReference>
<feature type="binding site" evidence="7">
    <location>
        <position position="68"/>
    </location>
    <ligand>
        <name>Zn(2+)</name>
        <dbReference type="ChEBI" id="CHEBI:29105"/>
        <label>2</label>
    </ligand>
</feature>
<comment type="similarity">
    <text evidence="3 7">Belongs to the metallo-beta-lactamase superfamily. Glyoxalase II family.</text>
</comment>
<keyword evidence="6 7" id="KW-0862">Zinc</keyword>
<dbReference type="Gene3D" id="3.60.15.10">
    <property type="entry name" value="Ribonuclease Z/Hydroxyacylglutathione hydrolase-like"/>
    <property type="match status" value="1"/>
</dbReference>
<dbReference type="InterPro" id="IPR032282">
    <property type="entry name" value="HAGH_C"/>
</dbReference>
<dbReference type="NCBIfam" id="TIGR03413">
    <property type="entry name" value="GSH_gloB"/>
    <property type="match status" value="1"/>
</dbReference>
<dbReference type="GO" id="GO:0046872">
    <property type="term" value="F:metal ion binding"/>
    <property type="evidence" value="ECO:0007669"/>
    <property type="project" value="UniProtKB-KW"/>
</dbReference>
<organism evidence="9 10">
    <name type="scientific">Paracoccus tibetensis</name>
    <dbReference type="NCBI Taxonomy" id="336292"/>
    <lineage>
        <taxon>Bacteria</taxon>
        <taxon>Pseudomonadati</taxon>
        <taxon>Pseudomonadota</taxon>
        <taxon>Alphaproteobacteria</taxon>
        <taxon>Rhodobacterales</taxon>
        <taxon>Paracoccaceae</taxon>
        <taxon>Paracoccus</taxon>
    </lineage>
</organism>